<dbReference type="Proteomes" id="UP000193090">
    <property type="component" value="Unassembled WGS sequence"/>
</dbReference>
<evidence type="ECO:0008006" key="4">
    <source>
        <dbReference type="Google" id="ProtNLM"/>
    </source>
</evidence>
<dbReference type="STRING" id="1798.AWC30_04755"/>
<evidence type="ECO:0000313" key="3">
    <source>
        <dbReference type="Proteomes" id="UP000193090"/>
    </source>
</evidence>
<feature type="transmembrane region" description="Helical" evidence="1">
    <location>
        <begin position="40"/>
        <end position="59"/>
    </location>
</feature>
<comment type="caution">
    <text evidence="2">The sequence shown here is derived from an EMBL/GenBank/DDBJ whole genome shotgun (WGS) entry which is preliminary data.</text>
</comment>
<dbReference type="EMBL" id="LQPZ01000013">
    <property type="protein sequence ID" value="ORX06890.1"/>
    <property type="molecule type" value="Genomic_DNA"/>
</dbReference>
<evidence type="ECO:0000256" key="1">
    <source>
        <dbReference type="SAM" id="Phobius"/>
    </source>
</evidence>
<name>A0A1X2EN26_9MYCO</name>
<protein>
    <recommendedName>
        <fullName evidence="4">Transmembrane protein</fullName>
    </recommendedName>
</protein>
<reference evidence="2 3" key="1">
    <citation type="submission" date="2016-01" db="EMBL/GenBank/DDBJ databases">
        <title>The new phylogeny of the genus Mycobacterium.</title>
        <authorList>
            <person name="Tarcisio F."/>
            <person name="Conor M."/>
            <person name="Antonella G."/>
            <person name="Elisabetta G."/>
            <person name="Giulia F.S."/>
            <person name="Sara T."/>
            <person name="Anna F."/>
            <person name="Clotilde B."/>
            <person name="Roberto B."/>
            <person name="Veronica D.S."/>
            <person name="Fabio R."/>
            <person name="Monica P."/>
            <person name="Olivier J."/>
            <person name="Enrico T."/>
            <person name="Nicola S."/>
        </authorList>
    </citation>
    <scope>NUCLEOTIDE SEQUENCE [LARGE SCALE GENOMIC DNA]</scope>
    <source>
        <strain evidence="2 3">DSM 44153</strain>
    </source>
</reference>
<evidence type="ECO:0000313" key="2">
    <source>
        <dbReference type="EMBL" id="ORX06890.1"/>
    </source>
</evidence>
<keyword evidence="3" id="KW-1185">Reference proteome</keyword>
<proteinExistence type="predicted"/>
<accession>A0A1X2EN26</accession>
<dbReference type="RefSeq" id="WP_085109004.1">
    <property type="nucleotide sequence ID" value="NZ_JACKSN010000171.1"/>
</dbReference>
<feature type="transmembrane region" description="Helical" evidence="1">
    <location>
        <begin position="15"/>
        <end position="34"/>
    </location>
</feature>
<keyword evidence="1" id="KW-0472">Membrane</keyword>
<organism evidence="2 3">
    <name type="scientific">Mycolicibacillus trivialis</name>
    <dbReference type="NCBI Taxonomy" id="1798"/>
    <lineage>
        <taxon>Bacteria</taxon>
        <taxon>Bacillati</taxon>
        <taxon>Actinomycetota</taxon>
        <taxon>Actinomycetes</taxon>
        <taxon>Mycobacteriales</taxon>
        <taxon>Mycobacteriaceae</taxon>
        <taxon>Mycolicibacillus</taxon>
    </lineage>
</organism>
<keyword evidence="1" id="KW-0812">Transmembrane</keyword>
<sequence>MSDPKPNRYAYRPPLYGMTLVFVALALVAVTKYLDVGWWSALGYATAAVVFVAGFALAFRDFS</sequence>
<dbReference type="AlphaFoldDB" id="A0A1X2EN26"/>
<keyword evidence="1" id="KW-1133">Transmembrane helix</keyword>
<gene>
    <name evidence="2" type="ORF">AWC30_04755</name>
</gene>